<evidence type="ECO:0000256" key="5">
    <source>
        <dbReference type="ARBA" id="ARBA00023043"/>
    </source>
</evidence>
<evidence type="ECO:0000256" key="2">
    <source>
        <dbReference type="ARBA" id="ARBA00022692"/>
    </source>
</evidence>
<proteinExistence type="predicted"/>
<feature type="repeat" description="ANK" evidence="7">
    <location>
        <begin position="196"/>
        <end position="228"/>
    </location>
</feature>
<organism evidence="11 12">
    <name type="scientific">Elaeis guineensis var. tenera</name>
    <name type="common">Oil palm</name>
    <dbReference type="NCBI Taxonomy" id="51953"/>
    <lineage>
        <taxon>Eukaryota</taxon>
        <taxon>Viridiplantae</taxon>
        <taxon>Streptophyta</taxon>
        <taxon>Embryophyta</taxon>
        <taxon>Tracheophyta</taxon>
        <taxon>Spermatophyta</taxon>
        <taxon>Magnoliopsida</taxon>
        <taxon>Liliopsida</taxon>
        <taxon>Arecaceae</taxon>
        <taxon>Arecoideae</taxon>
        <taxon>Cocoseae</taxon>
        <taxon>Elaeidinae</taxon>
        <taxon>Elaeis</taxon>
    </lineage>
</organism>
<evidence type="ECO:0000259" key="10">
    <source>
        <dbReference type="Pfam" id="PF13962"/>
    </source>
</evidence>
<dbReference type="InterPro" id="IPR036770">
    <property type="entry name" value="Ankyrin_rpt-contain_sf"/>
</dbReference>
<evidence type="ECO:0000313" key="12">
    <source>
        <dbReference type="RefSeq" id="XP_019702830.1"/>
    </source>
</evidence>
<feature type="region of interest" description="Disordered" evidence="8">
    <location>
        <begin position="452"/>
        <end position="486"/>
    </location>
</feature>
<keyword evidence="5 7" id="KW-0040">ANK repeat</keyword>
<dbReference type="PROSITE" id="PS50088">
    <property type="entry name" value="ANK_REPEAT"/>
    <property type="match status" value="3"/>
</dbReference>
<reference evidence="12" key="1">
    <citation type="submission" date="2025-08" db="UniProtKB">
        <authorList>
            <consortium name="RefSeq"/>
        </authorList>
    </citation>
    <scope>IDENTIFICATION</scope>
</reference>
<evidence type="ECO:0000256" key="8">
    <source>
        <dbReference type="SAM" id="MobiDB-lite"/>
    </source>
</evidence>
<feature type="transmembrane region" description="Helical" evidence="9">
    <location>
        <begin position="612"/>
        <end position="633"/>
    </location>
</feature>
<dbReference type="SUPFAM" id="SSF48403">
    <property type="entry name" value="Ankyrin repeat"/>
    <property type="match status" value="2"/>
</dbReference>
<keyword evidence="2 9" id="KW-0812">Transmembrane</keyword>
<feature type="repeat" description="ANK" evidence="7">
    <location>
        <begin position="372"/>
        <end position="394"/>
    </location>
</feature>
<dbReference type="FunCoup" id="A0A6J0PCY4">
    <property type="interactions" value="235"/>
</dbReference>
<dbReference type="PANTHER" id="PTHR24186:SF50">
    <property type="entry name" value="ANKYRIN REPEAT-CONTAINING PROTEIN ITN1-LIKE ISOFORM X1"/>
    <property type="match status" value="1"/>
</dbReference>
<evidence type="ECO:0000256" key="6">
    <source>
        <dbReference type="ARBA" id="ARBA00023136"/>
    </source>
</evidence>
<feature type="compositionally biased region" description="Basic and acidic residues" evidence="8">
    <location>
        <begin position="461"/>
        <end position="475"/>
    </location>
</feature>
<dbReference type="Pfam" id="PF12796">
    <property type="entry name" value="Ank_2"/>
    <property type="match status" value="4"/>
</dbReference>
<feature type="domain" description="PGG" evidence="10">
    <location>
        <begin position="502"/>
        <end position="606"/>
    </location>
</feature>
<feature type="transmembrane region" description="Helical" evidence="9">
    <location>
        <begin position="679"/>
        <end position="701"/>
    </location>
</feature>
<keyword evidence="6 9" id="KW-0472">Membrane</keyword>
<evidence type="ECO:0000256" key="9">
    <source>
        <dbReference type="SAM" id="Phobius"/>
    </source>
</evidence>
<evidence type="ECO:0000256" key="1">
    <source>
        <dbReference type="ARBA" id="ARBA00004141"/>
    </source>
</evidence>
<dbReference type="GO" id="GO:0005886">
    <property type="term" value="C:plasma membrane"/>
    <property type="evidence" value="ECO:0007669"/>
    <property type="project" value="TreeGrafter"/>
</dbReference>
<dbReference type="SMART" id="SM00248">
    <property type="entry name" value="ANK"/>
    <property type="match status" value="9"/>
</dbReference>
<keyword evidence="3" id="KW-0677">Repeat</keyword>
<dbReference type="AlphaFoldDB" id="A0A6J0PCY4"/>
<dbReference type="InParanoid" id="A0A6J0PCY4"/>
<dbReference type="Proteomes" id="UP000504607">
    <property type="component" value="Unplaced"/>
</dbReference>
<keyword evidence="4 9" id="KW-1133">Transmembrane helix</keyword>
<feature type="repeat" description="ANK" evidence="7">
    <location>
        <begin position="267"/>
        <end position="299"/>
    </location>
</feature>
<dbReference type="RefSeq" id="XP_019702830.1">
    <property type="nucleotide sequence ID" value="XM_019847271.1"/>
</dbReference>
<feature type="transmembrane region" description="Helical" evidence="9">
    <location>
        <begin position="581"/>
        <end position="606"/>
    </location>
</feature>
<evidence type="ECO:0000313" key="11">
    <source>
        <dbReference type="Proteomes" id="UP000504607"/>
    </source>
</evidence>
<accession>A0A6J0PCY4</accession>
<feature type="transmembrane region" description="Helical" evidence="9">
    <location>
        <begin position="503"/>
        <end position="526"/>
    </location>
</feature>
<dbReference type="Pfam" id="PF13962">
    <property type="entry name" value="PGG"/>
    <property type="match status" value="1"/>
</dbReference>
<keyword evidence="11" id="KW-1185">Reference proteome</keyword>
<dbReference type="PANTHER" id="PTHR24186">
    <property type="entry name" value="PROTEIN PHOSPHATASE 1 REGULATORY SUBUNIT"/>
    <property type="match status" value="1"/>
</dbReference>
<evidence type="ECO:0000256" key="4">
    <source>
        <dbReference type="ARBA" id="ARBA00022989"/>
    </source>
</evidence>
<dbReference type="OrthoDB" id="10040922at2759"/>
<feature type="transmembrane region" description="Helical" evidence="9">
    <location>
        <begin position="546"/>
        <end position="569"/>
    </location>
</feature>
<sequence length="704" mass="78240">MVKESMTSKIALTDSDLEVPQSEVQPLCIAMNPKLLETRRSGDQGVLDESLRQEDFCLGASVSEIAITISEDVAIQNDTSCLHKITQEGNIALHRLGSQRNLELAGEICHKGESLLMAPNMRLDTPLHYAARDGDDKKVSIIIQSAKEGRTEARVLTARNKNEGTALHEAAKYNNERVAEILLEADDGLASMLNDDGMSPLYLAIVTGSFNVAKVLLQSSFWMNASLESYTGPNGKTALHVAVHLSREITEEILKRKPMLAKCIDSSGRAPLHYAAIDGDRDTVKLLLEYDPCTAYRSDTNGLFPIHMAASMGNFHIVDQILQQCFETSKLLDKEGKNFLHVAVQRRRLDMVKKIISLRPSLKELLNDQDNQGNTPLHTAVENSDQRSVHFLLRDETVLFNIVNRDGFTPLDLACEKMDEGLHFWMNAEYCIASCLALIKAHSSPRELHDWKRVVPSSDGNEDKTKPSSDDKVKENSSSGEEIEMKKMQDEELKKELDIPKNWVVAAVLIATVTFAAGFTVPGGYIADDHPGRGTIVLAKEYAFKVFLVSDAWAFVWSMLATTWFMYAGTSTVDKHTRRRVFFLAWQCLWVAFSGMSTAFAMGIYATLAHSSASISILLCIIVLTTPPLATVVSEHNLLSMSRTVGIRQGYRHCIWPTTIHPQVGKVLRPALQPVGARVIYSLLPMLVAYAIFFLFPLLFVSKN</sequence>
<dbReference type="InterPro" id="IPR002110">
    <property type="entry name" value="Ankyrin_rpt"/>
</dbReference>
<protein>
    <submittedName>
        <fullName evidence="12">Ankyrin repeat-containing protein At5g02620-like</fullName>
    </submittedName>
</protein>
<name>A0A6J0PCY4_ELAGV</name>
<dbReference type="InterPro" id="IPR026961">
    <property type="entry name" value="PGG_dom"/>
</dbReference>
<dbReference type="PROSITE" id="PS50297">
    <property type="entry name" value="ANK_REP_REGION"/>
    <property type="match status" value="3"/>
</dbReference>
<dbReference type="Gene3D" id="1.25.40.20">
    <property type="entry name" value="Ankyrin repeat-containing domain"/>
    <property type="match status" value="2"/>
</dbReference>
<comment type="subcellular location">
    <subcellularLocation>
        <location evidence="1">Membrane</location>
        <topology evidence="1">Multi-pass membrane protein</topology>
    </subcellularLocation>
</comment>
<evidence type="ECO:0000256" key="3">
    <source>
        <dbReference type="ARBA" id="ARBA00022737"/>
    </source>
</evidence>
<gene>
    <name evidence="12" type="primary">LOC105035230</name>
</gene>
<evidence type="ECO:0000256" key="7">
    <source>
        <dbReference type="PROSITE-ProRule" id="PRU00023"/>
    </source>
</evidence>